<dbReference type="EMBL" id="CP009417">
    <property type="protein sequence ID" value="AJD93102.1"/>
    <property type="molecule type" value="Genomic_DNA"/>
</dbReference>
<dbReference type="KEGG" id="jeo:JMA_37840"/>
<dbReference type="Proteomes" id="UP000031449">
    <property type="component" value="Plasmid unnamed"/>
</dbReference>
<organism evidence="1 2">
    <name type="scientific">Jeotgalibacillus malaysiensis</name>
    <dbReference type="NCBI Taxonomy" id="1508404"/>
    <lineage>
        <taxon>Bacteria</taxon>
        <taxon>Bacillati</taxon>
        <taxon>Bacillota</taxon>
        <taxon>Bacilli</taxon>
        <taxon>Bacillales</taxon>
        <taxon>Caryophanaceae</taxon>
        <taxon>Jeotgalibacillus</taxon>
    </lineage>
</organism>
<dbReference type="HOGENOM" id="CLU_1155210_0_0_9"/>
<sequence>MCLGKEMDFRTVNDFKAHEWAALYLGMDGECVSTLEMGRLKLYWDVVHDGEVQDTETLGILTYEAMQMNPSVLDAIEESEEKGVALSDVSHYEWQETPYLIPVFSYLDETTFERLEDLEITGFVGSELWMKLKTIEAVKKIGAGLEEWEKEKMTDEEKAQFKAFETMDGFSIPVSKLYTEEEFVYSIQHSIAQQDDFINYIPYLECHAEKGMCTLIWQTNVPSISNWLKQELPKKYQKLL</sequence>
<evidence type="ECO:0000313" key="1">
    <source>
        <dbReference type="EMBL" id="AJD93102.1"/>
    </source>
</evidence>
<protein>
    <submittedName>
        <fullName evidence="1">Uncharacterized protein</fullName>
    </submittedName>
</protein>
<keyword evidence="1" id="KW-0614">Plasmid</keyword>
<dbReference type="BioCyc" id="JESP1508404:G14D9-13068-MONOMER"/>
<gene>
    <name evidence="1" type="ORF">JMA_37840</name>
</gene>
<evidence type="ECO:0000313" key="2">
    <source>
        <dbReference type="Proteomes" id="UP000031449"/>
    </source>
</evidence>
<proteinExistence type="predicted"/>
<accession>A0A0B5AWK9</accession>
<reference evidence="1 2" key="1">
    <citation type="submission" date="2014-08" db="EMBL/GenBank/DDBJ databases">
        <title>Complete genome of a marine bacteria Jeotgalibacillus malaysiensis.</title>
        <authorList>
            <person name="Yaakop A.S."/>
            <person name="Chan K.-G."/>
            <person name="Goh K.M."/>
        </authorList>
    </citation>
    <scope>NUCLEOTIDE SEQUENCE [LARGE SCALE GENOMIC DNA]</scope>
    <source>
        <strain evidence="1 2">D5</strain>
        <plasmid evidence="2">Plasmid</plasmid>
    </source>
</reference>
<name>A0A0B5AWK9_9BACL</name>
<keyword evidence="2" id="KW-1185">Reference proteome</keyword>
<geneLocation type="plasmid" evidence="2"/>
<dbReference type="AlphaFoldDB" id="A0A0B5AWK9"/>